<protein>
    <submittedName>
        <fullName evidence="1">SFRICE_003037</fullName>
    </submittedName>
</protein>
<gene>
    <name evidence="1" type="ORF">SFRICE_003037</name>
</gene>
<evidence type="ECO:0000313" key="1">
    <source>
        <dbReference type="EMBL" id="SOQ51761.1"/>
    </source>
</evidence>
<organism evidence="1">
    <name type="scientific">Spodoptera frugiperda</name>
    <name type="common">Fall armyworm</name>
    <dbReference type="NCBI Taxonomy" id="7108"/>
    <lineage>
        <taxon>Eukaryota</taxon>
        <taxon>Metazoa</taxon>
        <taxon>Ecdysozoa</taxon>
        <taxon>Arthropoda</taxon>
        <taxon>Hexapoda</taxon>
        <taxon>Insecta</taxon>
        <taxon>Pterygota</taxon>
        <taxon>Neoptera</taxon>
        <taxon>Endopterygota</taxon>
        <taxon>Lepidoptera</taxon>
        <taxon>Glossata</taxon>
        <taxon>Ditrysia</taxon>
        <taxon>Noctuoidea</taxon>
        <taxon>Noctuidae</taxon>
        <taxon>Amphipyrinae</taxon>
        <taxon>Spodoptera</taxon>
    </lineage>
</organism>
<accession>A0A2H1WFC9</accession>
<reference evidence="1" key="1">
    <citation type="submission" date="2016-07" db="EMBL/GenBank/DDBJ databases">
        <authorList>
            <person name="Bretaudeau A."/>
        </authorList>
    </citation>
    <scope>NUCLEOTIDE SEQUENCE</scope>
    <source>
        <strain evidence="1">Rice</strain>
        <tissue evidence="1">Whole body</tissue>
    </source>
</reference>
<name>A0A2H1WFC9_SPOFR</name>
<dbReference type="AlphaFoldDB" id="A0A2H1WFC9"/>
<proteinExistence type="predicted"/>
<dbReference type="EMBL" id="ODYU01008299">
    <property type="protein sequence ID" value="SOQ51761.1"/>
    <property type="molecule type" value="Genomic_DNA"/>
</dbReference>
<sequence>MFVNAPTTQEKILVWGNFTYNSNQLDVLMNKKGIVDQFYNNVVPLKLTETHHLKRNTEGWGLLTEYSLDSVKINNYKGRVLSCATIRITDRSGQVTCLVKGPDTGLLFGLTATEWKDVESMCSYGDQLFYRYFKNGASKSCSYEQKLFYNFCMTNQKNDVLVAKYRRGVNTRNKFNSDSFLDILELRKCDTSLLDLYVNQLKNSSSLPK</sequence>